<keyword evidence="2 3" id="KW-0040">ANK repeat</keyword>
<dbReference type="InterPro" id="IPR050889">
    <property type="entry name" value="Dendritic_Spine_Reg/Scaffold"/>
</dbReference>
<dbReference type="PROSITE" id="PS50297">
    <property type="entry name" value="ANK_REP_REGION"/>
    <property type="match status" value="1"/>
</dbReference>
<dbReference type="Pfam" id="PF00023">
    <property type="entry name" value="Ank"/>
    <property type="match status" value="1"/>
</dbReference>
<keyword evidence="5" id="KW-0812">Transmembrane</keyword>
<evidence type="ECO:0000256" key="2">
    <source>
        <dbReference type="ARBA" id="ARBA00023043"/>
    </source>
</evidence>
<dbReference type="SMART" id="SM00248">
    <property type="entry name" value="ANK"/>
    <property type="match status" value="3"/>
</dbReference>
<dbReference type="AlphaFoldDB" id="A0A439DKB1"/>
<dbReference type="PROSITE" id="PS50088">
    <property type="entry name" value="ANK_REPEAT"/>
    <property type="match status" value="1"/>
</dbReference>
<accession>A0A439DKB1</accession>
<dbReference type="PANTHER" id="PTHR24166">
    <property type="entry name" value="ROLLING PEBBLES, ISOFORM B"/>
    <property type="match status" value="1"/>
</dbReference>
<feature type="repeat" description="ANK" evidence="3">
    <location>
        <begin position="122"/>
        <end position="154"/>
    </location>
</feature>
<keyword evidence="1" id="KW-0677">Repeat</keyword>
<gene>
    <name evidence="6" type="ORF">EKO27_g304</name>
</gene>
<dbReference type="PANTHER" id="PTHR24166:SF48">
    <property type="entry name" value="PROTEIN VAPYRIN"/>
    <property type="match status" value="1"/>
</dbReference>
<protein>
    <submittedName>
        <fullName evidence="6">Uncharacterized protein</fullName>
    </submittedName>
</protein>
<sequence length="488" mass="54043">MGDENALADGKKADSIDAGSDSERSERERGTSDMQSPPQYSVTNTAPHWNDNLARQSPARTSGGDCKCLNQDREGVDPLIDDGPANKTVLDSSNTDTVRDPFTATGGLLGADSVIADAAQQGGLTPLLTAIEIGRIETVRHLLEAGADPNEYGAVGVTKEPGWRGRVRGPPPSKIYRTPLQLAAAKGNLPIVKLLMETYGADDSLVAPDGELALRLASENGHREVVAYLPPRRGGGFRRWKTRHDVAMHRAKRAAKGIYRTVEVLTFHIPKFFVWTLPKHVIVLPIVNRVKWLYQHRGELPRLVADALKRSWRALRKFPGDVWDVLKRIPGAVRSLTRAVVAMIWGIPRAVEIAALWIWSGIQALAGALGGIFNRLFSFLHTAMVAIGTFFQNVTLKNVWDGFVTFVHAVIVEGPKRLWHWICRLPDVTVRMLKAIWGFIGELLGWLFWGLIKALIYVPRKLWEILASVFNSVGHGGKEVMIWINPKR</sequence>
<evidence type="ECO:0000313" key="7">
    <source>
        <dbReference type="Proteomes" id="UP000286045"/>
    </source>
</evidence>
<feature type="compositionally biased region" description="Polar residues" evidence="4">
    <location>
        <begin position="32"/>
        <end position="60"/>
    </location>
</feature>
<comment type="caution">
    <text evidence="6">The sequence shown here is derived from an EMBL/GenBank/DDBJ whole genome shotgun (WGS) entry which is preliminary data.</text>
</comment>
<evidence type="ECO:0000256" key="5">
    <source>
        <dbReference type="SAM" id="Phobius"/>
    </source>
</evidence>
<dbReference type="STRING" id="363999.A0A439DKB1"/>
<dbReference type="Proteomes" id="UP000286045">
    <property type="component" value="Unassembled WGS sequence"/>
</dbReference>
<evidence type="ECO:0000256" key="4">
    <source>
        <dbReference type="SAM" id="MobiDB-lite"/>
    </source>
</evidence>
<keyword evidence="5" id="KW-1133">Transmembrane helix</keyword>
<reference evidence="6 7" key="1">
    <citation type="submission" date="2018-12" db="EMBL/GenBank/DDBJ databases">
        <title>Draft genome sequence of Xylaria grammica IHI A82.</title>
        <authorList>
            <person name="Buettner E."/>
            <person name="Kellner H."/>
        </authorList>
    </citation>
    <scope>NUCLEOTIDE SEQUENCE [LARGE SCALE GENOMIC DNA]</scope>
    <source>
        <strain evidence="6 7">IHI A82</strain>
    </source>
</reference>
<feature type="transmembrane region" description="Helical" evidence="5">
    <location>
        <begin position="372"/>
        <end position="391"/>
    </location>
</feature>
<organism evidence="6 7">
    <name type="scientific">Xylaria grammica</name>
    <dbReference type="NCBI Taxonomy" id="363999"/>
    <lineage>
        <taxon>Eukaryota</taxon>
        <taxon>Fungi</taxon>
        <taxon>Dikarya</taxon>
        <taxon>Ascomycota</taxon>
        <taxon>Pezizomycotina</taxon>
        <taxon>Sordariomycetes</taxon>
        <taxon>Xylariomycetidae</taxon>
        <taxon>Xylariales</taxon>
        <taxon>Xylariaceae</taxon>
        <taxon>Xylaria</taxon>
    </lineage>
</organism>
<keyword evidence="5" id="KW-0472">Membrane</keyword>
<feature type="transmembrane region" description="Helical" evidence="5">
    <location>
        <begin position="435"/>
        <end position="458"/>
    </location>
</feature>
<evidence type="ECO:0000313" key="6">
    <source>
        <dbReference type="EMBL" id="RWA14813.1"/>
    </source>
</evidence>
<dbReference type="EMBL" id="RYZI01000003">
    <property type="protein sequence ID" value="RWA14813.1"/>
    <property type="molecule type" value="Genomic_DNA"/>
</dbReference>
<evidence type="ECO:0000256" key="3">
    <source>
        <dbReference type="PROSITE-ProRule" id="PRU00023"/>
    </source>
</evidence>
<dbReference type="SUPFAM" id="SSF48403">
    <property type="entry name" value="Ankyrin repeat"/>
    <property type="match status" value="1"/>
</dbReference>
<dbReference type="Gene3D" id="1.25.40.20">
    <property type="entry name" value="Ankyrin repeat-containing domain"/>
    <property type="match status" value="1"/>
</dbReference>
<dbReference type="InterPro" id="IPR036770">
    <property type="entry name" value="Ankyrin_rpt-contain_sf"/>
</dbReference>
<keyword evidence="7" id="KW-1185">Reference proteome</keyword>
<evidence type="ECO:0000256" key="1">
    <source>
        <dbReference type="ARBA" id="ARBA00022737"/>
    </source>
</evidence>
<feature type="compositionally biased region" description="Basic and acidic residues" evidence="4">
    <location>
        <begin position="9"/>
        <end position="31"/>
    </location>
</feature>
<dbReference type="InterPro" id="IPR002110">
    <property type="entry name" value="Ankyrin_rpt"/>
</dbReference>
<feature type="region of interest" description="Disordered" evidence="4">
    <location>
        <begin position="1"/>
        <end position="66"/>
    </location>
</feature>
<name>A0A439DKB1_9PEZI</name>
<dbReference type="Pfam" id="PF12796">
    <property type="entry name" value="Ank_2"/>
    <property type="match status" value="1"/>
</dbReference>
<proteinExistence type="predicted"/>